<organism evidence="1 2">
    <name type="scientific">Pandoraea anapnoica</name>
    <dbReference type="NCBI Taxonomy" id="2508301"/>
    <lineage>
        <taxon>Bacteria</taxon>
        <taxon>Pseudomonadati</taxon>
        <taxon>Pseudomonadota</taxon>
        <taxon>Betaproteobacteria</taxon>
        <taxon>Burkholderiales</taxon>
        <taxon>Burkholderiaceae</taxon>
        <taxon>Pandoraea</taxon>
    </lineage>
</organism>
<evidence type="ECO:0000313" key="1">
    <source>
        <dbReference type="EMBL" id="VVE75731.1"/>
    </source>
</evidence>
<keyword evidence="2" id="KW-1185">Reference proteome</keyword>
<dbReference type="Proteomes" id="UP000383122">
    <property type="component" value="Unassembled WGS sequence"/>
</dbReference>
<gene>
    <name evidence="1" type="ORF">PAN31117_05235</name>
</gene>
<sequence>MKLSVTGLRNERGNQDDFSQSIYQLTTSLPTAQALQ</sequence>
<evidence type="ECO:0000313" key="2">
    <source>
        <dbReference type="Proteomes" id="UP000383122"/>
    </source>
</evidence>
<accession>A0A5E5APL6</accession>
<protein>
    <submittedName>
        <fullName evidence="1">Uncharacterized protein</fullName>
    </submittedName>
</protein>
<dbReference type="AlphaFoldDB" id="A0A5E5APL6"/>
<dbReference type="EMBL" id="CABPSP010000022">
    <property type="protein sequence ID" value="VVE75731.1"/>
    <property type="molecule type" value="Genomic_DNA"/>
</dbReference>
<proteinExistence type="predicted"/>
<reference evidence="1 2" key="1">
    <citation type="submission" date="2019-08" db="EMBL/GenBank/DDBJ databases">
        <authorList>
            <person name="Peeters C."/>
        </authorList>
    </citation>
    <scope>NUCLEOTIDE SEQUENCE [LARGE SCALE GENOMIC DNA]</scope>
    <source>
        <strain evidence="1 2">LMG 31117</strain>
    </source>
</reference>
<name>A0A5E5APL6_9BURK</name>